<protein>
    <submittedName>
        <fullName evidence="2">Membrane protein</fullName>
    </submittedName>
</protein>
<reference evidence="3" key="1">
    <citation type="submission" date="2013-12" db="EMBL/GenBank/DDBJ databases">
        <title>Genome sequences of Streptococcus thermophilus strains MTH17CL396 and M17PTZA496 isolated from Fontina cheese in Valle d'Aosta region (Italy).</title>
        <authorList>
            <person name="Treu L."/>
            <person name="Giacomini A."/>
            <person name="Corich V."/>
            <person name="Vendramin V."/>
            <person name="Bovo B."/>
        </authorList>
    </citation>
    <scope>NUCLEOTIDE SEQUENCE [LARGE SCALE GENOMIC DNA]</scope>
    <source>
        <strain evidence="3">M17PTZA496</strain>
    </source>
</reference>
<proteinExistence type="predicted"/>
<dbReference type="PATRIC" id="fig|1433289.7.peg.1357"/>
<keyword evidence="1" id="KW-0812">Transmembrane</keyword>
<evidence type="ECO:0000313" key="2">
    <source>
        <dbReference type="EMBL" id="ETW89229.1"/>
    </source>
</evidence>
<feature type="transmembrane region" description="Helical" evidence="1">
    <location>
        <begin position="12"/>
        <end position="34"/>
    </location>
</feature>
<dbReference type="InterPro" id="IPR009526">
    <property type="entry name" value="DUF1146"/>
</dbReference>
<evidence type="ECO:0000313" key="3">
    <source>
        <dbReference type="Proteomes" id="UP000024559"/>
    </source>
</evidence>
<sequence length="78" mass="8695">MTIINQFVTLTSHLVFIGLSYHMLISLFDWAKLIKNPIENTGKLKLFLLFISIALGYLVSSFILSVLAFGQNMASSIS</sequence>
<gene>
    <name evidence="2" type="ORF">X841_06595</name>
</gene>
<accession>A0A0E2Q3H1</accession>
<dbReference type="EMBL" id="AZJT01000053">
    <property type="protein sequence ID" value="ETW89229.1"/>
    <property type="molecule type" value="Genomic_DNA"/>
</dbReference>
<evidence type="ECO:0000256" key="1">
    <source>
        <dbReference type="SAM" id="Phobius"/>
    </source>
</evidence>
<keyword evidence="1" id="KW-0472">Membrane</keyword>
<dbReference type="Proteomes" id="UP000024559">
    <property type="component" value="Chromosome"/>
</dbReference>
<organism evidence="2 3">
    <name type="scientific">Streptococcus thermophilus M17PTZA496</name>
    <dbReference type="NCBI Taxonomy" id="1433289"/>
    <lineage>
        <taxon>Bacteria</taxon>
        <taxon>Bacillati</taxon>
        <taxon>Bacillota</taxon>
        <taxon>Bacilli</taxon>
        <taxon>Lactobacillales</taxon>
        <taxon>Streptococcaceae</taxon>
        <taxon>Streptococcus</taxon>
    </lineage>
</organism>
<dbReference type="AlphaFoldDB" id="A0A0E2Q3H1"/>
<keyword evidence="1" id="KW-1133">Transmembrane helix</keyword>
<dbReference type="HOGENOM" id="CLU_177085_0_0_9"/>
<dbReference type="Pfam" id="PF06612">
    <property type="entry name" value="DUF1146"/>
    <property type="match status" value="1"/>
</dbReference>
<dbReference type="RefSeq" id="WP_002946959.1">
    <property type="nucleotide sequence ID" value="NZ_CM002372.1"/>
</dbReference>
<feature type="transmembrane region" description="Helical" evidence="1">
    <location>
        <begin position="46"/>
        <end position="69"/>
    </location>
</feature>
<name>A0A0E2Q3H1_STRTR</name>
<comment type="caution">
    <text evidence="2">The sequence shown here is derived from an EMBL/GenBank/DDBJ whole genome shotgun (WGS) entry which is preliminary data.</text>
</comment>
<dbReference type="NCBIfam" id="TIGR02327">
    <property type="entry name" value="int_mem_ywzB"/>
    <property type="match status" value="1"/>
</dbReference>